<evidence type="ECO:0000313" key="1">
    <source>
        <dbReference type="EMBL" id="MBE0370763.1"/>
    </source>
</evidence>
<keyword evidence="2" id="KW-1185">Reference proteome</keyword>
<evidence type="ECO:0000313" key="2">
    <source>
        <dbReference type="Proteomes" id="UP000615755"/>
    </source>
</evidence>
<dbReference type="Proteomes" id="UP000615755">
    <property type="component" value="Unassembled WGS sequence"/>
</dbReference>
<reference evidence="1 2" key="1">
    <citation type="submission" date="2015-03" db="EMBL/GenBank/DDBJ databases">
        <title>Genome sequence of Pseudoalteromonas aurantia.</title>
        <authorList>
            <person name="Xie B.-B."/>
            <person name="Rong J.-C."/>
            <person name="Qin Q.-L."/>
            <person name="Zhang Y.-Z."/>
        </authorList>
    </citation>
    <scope>NUCLEOTIDE SEQUENCE [LARGE SCALE GENOMIC DNA]</scope>
    <source>
        <strain evidence="1 2">208</strain>
    </source>
</reference>
<proteinExistence type="predicted"/>
<name>A0ABR9EIF2_9GAMM</name>
<gene>
    <name evidence="1" type="ORF">PAUR_b0860</name>
</gene>
<organism evidence="1 2">
    <name type="scientific">Pseudoalteromonas aurantia 208</name>
    <dbReference type="NCBI Taxonomy" id="1314867"/>
    <lineage>
        <taxon>Bacteria</taxon>
        <taxon>Pseudomonadati</taxon>
        <taxon>Pseudomonadota</taxon>
        <taxon>Gammaproteobacteria</taxon>
        <taxon>Alteromonadales</taxon>
        <taxon>Pseudoalteromonadaceae</taxon>
        <taxon>Pseudoalteromonas</taxon>
    </lineage>
</organism>
<dbReference type="EMBL" id="AQGV01000015">
    <property type="protein sequence ID" value="MBE0370763.1"/>
    <property type="molecule type" value="Genomic_DNA"/>
</dbReference>
<protein>
    <recommendedName>
        <fullName evidence="3">Orphan protein</fullName>
    </recommendedName>
</protein>
<comment type="caution">
    <text evidence="1">The sequence shown here is derived from an EMBL/GenBank/DDBJ whole genome shotgun (WGS) entry which is preliminary data.</text>
</comment>
<evidence type="ECO:0008006" key="3">
    <source>
        <dbReference type="Google" id="ProtNLM"/>
    </source>
</evidence>
<accession>A0ABR9EIF2</accession>
<sequence>MTKTQKKLEQQLIQLLTNACEELKTQLPEFEYLTHYGQMSKLKHTLKVELFCTNTLSGKQLSQSLGVINDEIKPMGLTLKAHDLLMTVQ</sequence>
<dbReference type="RefSeq" id="WP_192509815.1">
    <property type="nucleotide sequence ID" value="NZ_AQGV01000015.1"/>
</dbReference>